<dbReference type="AlphaFoldDB" id="A0ABD2N6K2"/>
<reference evidence="1 2" key="1">
    <citation type="journal article" date="2021" name="BMC Biol.">
        <title>Horizontally acquired antibacterial genes associated with adaptive radiation of ladybird beetles.</title>
        <authorList>
            <person name="Li H.S."/>
            <person name="Tang X.F."/>
            <person name="Huang Y.H."/>
            <person name="Xu Z.Y."/>
            <person name="Chen M.L."/>
            <person name="Du X.Y."/>
            <person name="Qiu B.Y."/>
            <person name="Chen P.T."/>
            <person name="Zhang W."/>
            <person name="Slipinski A."/>
            <person name="Escalona H.E."/>
            <person name="Waterhouse R.M."/>
            <person name="Zwick A."/>
            <person name="Pang H."/>
        </authorList>
    </citation>
    <scope>NUCLEOTIDE SEQUENCE [LARGE SCALE GENOMIC DNA]</scope>
    <source>
        <strain evidence="1">SYSU2018</strain>
    </source>
</reference>
<dbReference type="EMBL" id="JABFTP020000062">
    <property type="protein sequence ID" value="KAL3273889.1"/>
    <property type="molecule type" value="Genomic_DNA"/>
</dbReference>
<evidence type="ECO:0000313" key="1">
    <source>
        <dbReference type="EMBL" id="KAL3273889.1"/>
    </source>
</evidence>
<accession>A0ABD2N6K2</accession>
<proteinExistence type="predicted"/>
<organism evidence="1 2">
    <name type="scientific">Cryptolaemus montrouzieri</name>
    <dbReference type="NCBI Taxonomy" id="559131"/>
    <lineage>
        <taxon>Eukaryota</taxon>
        <taxon>Metazoa</taxon>
        <taxon>Ecdysozoa</taxon>
        <taxon>Arthropoda</taxon>
        <taxon>Hexapoda</taxon>
        <taxon>Insecta</taxon>
        <taxon>Pterygota</taxon>
        <taxon>Neoptera</taxon>
        <taxon>Endopterygota</taxon>
        <taxon>Coleoptera</taxon>
        <taxon>Polyphaga</taxon>
        <taxon>Cucujiformia</taxon>
        <taxon>Coccinelloidea</taxon>
        <taxon>Coccinellidae</taxon>
        <taxon>Scymninae</taxon>
        <taxon>Scymnini</taxon>
        <taxon>Cryptolaemus</taxon>
    </lineage>
</organism>
<gene>
    <name evidence="1" type="ORF">HHI36_015314</name>
</gene>
<protein>
    <submittedName>
        <fullName evidence="1">Uncharacterized protein</fullName>
    </submittedName>
</protein>
<keyword evidence="2" id="KW-1185">Reference proteome</keyword>
<sequence length="96" mass="10977">MRVNESRFTEIIGKQIEKLAGNLTVRNKFYHLNFLNQHIELRCLCAIGEKPQISISSKSPNPKNVGALLGNSRTTIDLKSRRSLTSKIFRRCSELF</sequence>
<comment type="caution">
    <text evidence="1">The sequence shown here is derived from an EMBL/GenBank/DDBJ whole genome shotgun (WGS) entry which is preliminary data.</text>
</comment>
<evidence type="ECO:0000313" key="2">
    <source>
        <dbReference type="Proteomes" id="UP001516400"/>
    </source>
</evidence>
<name>A0ABD2N6K2_9CUCU</name>
<dbReference type="Proteomes" id="UP001516400">
    <property type="component" value="Unassembled WGS sequence"/>
</dbReference>